<sequence>VTANDNDLIIMAITNSMVFIFALYMKMVKHVNLPNQ</sequence>
<dbReference type="AlphaFoldDB" id="A0A382XKI1"/>
<dbReference type="EMBL" id="UINC01168344">
    <property type="protein sequence ID" value="SVD71329.1"/>
    <property type="molecule type" value="Genomic_DNA"/>
</dbReference>
<accession>A0A382XKI1</accession>
<gene>
    <name evidence="2" type="ORF">METZ01_LOCUS424183</name>
</gene>
<feature type="non-terminal residue" evidence="2">
    <location>
        <position position="1"/>
    </location>
</feature>
<keyword evidence="1" id="KW-1133">Transmembrane helix</keyword>
<keyword evidence="1" id="KW-0472">Membrane</keyword>
<feature type="transmembrane region" description="Helical" evidence="1">
    <location>
        <begin position="6"/>
        <end position="25"/>
    </location>
</feature>
<reference evidence="2" key="1">
    <citation type="submission" date="2018-05" db="EMBL/GenBank/DDBJ databases">
        <authorList>
            <person name="Lanie J.A."/>
            <person name="Ng W.-L."/>
            <person name="Kazmierczak K.M."/>
            <person name="Andrzejewski T.M."/>
            <person name="Davidsen T.M."/>
            <person name="Wayne K.J."/>
            <person name="Tettelin H."/>
            <person name="Glass J.I."/>
            <person name="Rusch D."/>
            <person name="Podicherti R."/>
            <person name="Tsui H.-C.T."/>
            <person name="Winkler M.E."/>
        </authorList>
    </citation>
    <scope>NUCLEOTIDE SEQUENCE</scope>
</reference>
<organism evidence="2">
    <name type="scientific">marine metagenome</name>
    <dbReference type="NCBI Taxonomy" id="408172"/>
    <lineage>
        <taxon>unclassified sequences</taxon>
        <taxon>metagenomes</taxon>
        <taxon>ecological metagenomes</taxon>
    </lineage>
</organism>
<proteinExistence type="predicted"/>
<protein>
    <submittedName>
        <fullName evidence="2">Uncharacterized protein</fullName>
    </submittedName>
</protein>
<name>A0A382XKI1_9ZZZZ</name>
<evidence type="ECO:0000313" key="2">
    <source>
        <dbReference type="EMBL" id="SVD71329.1"/>
    </source>
</evidence>
<keyword evidence="1" id="KW-0812">Transmembrane</keyword>
<evidence type="ECO:0000256" key="1">
    <source>
        <dbReference type="SAM" id="Phobius"/>
    </source>
</evidence>